<dbReference type="Proteomes" id="UP001521137">
    <property type="component" value="Unassembled WGS sequence"/>
</dbReference>
<dbReference type="InterPro" id="IPR006224">
    <property type="entry name" value="PsdUridine_synth_RluA-like_CS"/>
</dbReference>
<dbReference type="RefSeq" id="WP_235310491.1">
    <property type="nucleotide sequence ID" value="NZ_JAKGAS010000001.1"/>
</dbReference>
<dbReference type="EMBL" id="JAKGAS010000001">
    <property type="protein sequence ID" value="MCF2946974.1"/>
    <property type="molecule type" value="Genomic_DNA"/>
</dbReference>
<dbReference type="InterPro" id="IPR050188">
    <property type="entry name" value="RluA_PseudoU_synthase"/>
</dbReference>
<sequence length="562" mass="63766">MPVDTSCFTRFINLPKNYSLPERFTFPFYYQPHALCVLAAEQLQQVLEEQKDWQHNFGLGDDPNNIIGKMFGVLLVKNEQQEIGFISAFSGKLAEQNHLQGFVPPVFDLLSEDSFFLTEQVSINQLNSQIKKLESTAQRQSLIHQLAQIKEQGGKKESNLRAELIENRKLRKQKRKASQAELTADQYQVLLNTLAEQSVYDKWRLNQLIENWQSKATKLQAELDVLEHELKEIKQTRKNASSQLQESIFKQYVFLNRALEPKSLLDIFAETSVKTPPAGAGECAAPKLLQYAFVNQLTPLAIAEFWWGASPKSEVKKHKQFYPACIGKCQPILQHMLQGMKIEPNPFLQNKGAKLAIEIVYEDEDILVINKPSGLLSVPGKHVSDSVLQRIKLLYPKASGPLIVHRLDMATSGLMVLGLTAQANKILQKQFINREVEKQYVAMLDGVLEQEQGVIELPLTGDFYDRPKQLVCFNEGKPAKTIWQVIDRDLTNQQTKILLTPHTGRTHQLRVHCAHAQGLNMPIVGDDLYGKVSSRLLLHAQYLKICHPVSKQFMAFNADASF</sequence>
<reference evidence="3 4" key="1">
    <citation type="submission" date="2022-01" db="EMBL/GenBank/DDBJ databases">
        <title>Paraglaciecola sp. G1-23.</title>
        <authorList>
            <person name="Jin M.S."/>
            <person name="Han D.M."/>
            <person name="Kim H.M."/>
            <person name="Jeon C.O."/>
        </authorList>
    </citation>
    <scope>NUCLEOTIDE SEQUENCE [LARGE SCALE GENOMIC DNA]</scope>
    <source>
        <strain evidence="3 4">G1-23</strain>
    </source>
</reference>
<dbReference type="SUPFAM" id="SSF55120">
    <property type="entry name" value="Pseudouridine synthase"/>
    <property type="match status" value="1"/>
</dbReference>
<accession>A0ABS9D587</accession>
<dbReference type="PANTHER" id="PTHR21600:SF89">
    <property type="entry name" value="RIBOSOMAL LARGE SUBUNIT PSEUDOURIDINE SYNTHASE A"/>
    <property type="match status" value="1"/>
</dbReference>
<comment type="caution">
    <text evidence="3">The sequence shown here is derived from an EMBL/GenBank/DDBJ whole genome shotgun (WGS) entry which is preliminary data.</text>
</comment>
<feature type="domain" description="Pseudouridine synthase RsuA/RluA-like" evidence="2">
    <location>
        <begin position="365"/>
        <end position="515"/>
    </location>
</feature>
<dbReference type="PROSITE" id="PS01129">
    <property type="entry name" value="PSI_RLU"/>
    <property type="match status" value="1"/>
</dbReference>
<organism evidence="3 4">
    <name type="scientific">Paraglaciecola algarum</name>
    <dbReference type="NCBI Taxonomy" id="3050085"/>
    <lineage>
        <taxon>Bacteria</taxon>
        <taxon>Pseudomonadati</taxon>
        <taxon>Pseudomonadota</taxon>
        <taxon>Gammaproteobacteria</taxon>
        <taxon>Alteromonadales</taxon>
        <taxon>Alteromonadaceae</taxon>
        <taxon>Paraglaciecola</taxon>
    </lineage>
</organism>
<dbReference type="CDD" id="cd02869">
    <property type="entry name" value="PseudoU_synth_RluA_like"/>
    <property type="match status" value="1"/>
</dbReference>
<keyword evidence="4" id="KW-1185">Reference proteome</keyword>
<evidence type="ECO:0000259" key="2">
    <source>
        <dbReference type="Pfam" id="PF00849"/>
    </source>
</evidence>
<name>A0ABS9D587_9ALTE</name>
<evidence type="ECO:0000256" key="1">
    <source>
        <dbReference type="SAM" id="Coils"/>
    </source>
</evidence>
<proteinExistence type="predicted"/>
<dbReference type="InterPro" id="IPR020103">
    <property type="entry name" value="PsdUridine_synth_cat_dom_sf"/>
</dbReference>
<evidence type="ECO:0000313" key="3">
    <source>
        <dbReference type="EMBL" id="MCF2946974.1"/>
    </source>
</evidence>
<feature type="coiled-coil region" evidence="1">
    <location>
        <begin position="123"/>
        <end position="243"/>
    </location>
</feature>
<gene>
    <name evidence="3" type="ORF">L0668_02570</name>
</gene>
<protein>
    <submittedName>
        <fullName evidence="3">Pseudouridine synthase</fullName>
    </submittedName>
</protein>
<dbReference type="PANTHER" id="PTHR21600">
    <property type="entry name" value="MITOCHONDRIAL RNA PSEUDOURIDINE SYNTHASE"/>
    <property type="match status" value="1"/>
</dbReference>
<keyword evidence="1" id="KW-0175">Coiled coil</keyword>
<dbReference type="Pfam" id="PF00849">
    <property type="entry name" value="PseudoU_synth_2"/>
    <property type="match status" value="1"/>
</dbReference>
<dbReference type="InterPro" id="IPR006145">
    <property type="entry name" value="PsdUridine_synth_RsuA/RluA"/>
</dbReference>
<evidence type="ECO:0000313" key="4">
    <source>
        <dbReference type="Proteomes" id="UP001521137"/>
    </source>
</evidence>
<dbReference type="Gene3D" id="3.30.2350.10">
    <property type="entry name" value="Pseudouridine synthase"/>
    <property type="match status" value="1"/>
</dbReference>